<evidence type="ECO:0000256" key="5">
    <source>
        <dbReference type="ARBA" id="ARBA00023015"/>
    </source>
</evidence>
<keyword evidence="7" id="KW-0539">Nucleus</keyword>
<gene>
    <name evidence="11" type="ORF">N7G274_009854</name>
</gene>
<dbReference type="SUPFAM" id="SSF57667">
    <property type="entry name" value="beta-beta-alpha zinc fingers"/>
    <property type="match status" value="3"/>
</dbReference>
<keyword evidence="2" id="KW-0479">Metal-binding</keyword>
<feature type="region of interest" description="Disordered" evidence="9">
    <location>
        <begin position="1"/>
        <end position="90"/>
    </location>
</feature>
<dbReference type="Pfam" id="PF00096">
    <property type="entry name" value="zf-C2H2"/>
    <property type="match status" value="3"/>
</dbReference>
<sequence>MEVLPVPSASSFQVPLGNGKRKAQPIEAQYPKKARSNDKPVSSASESSDYESGSESDGDDNEYLNGNAPTPSTPISSRASPRHPSDLHKTHHCPYEDCSKSFNRPAKLIQHLRSHTNTRPFVCPHTPCTKDFMRESHLKHHVKSAHSDIRDYICEWEGCSKSFITATRLRRHYAAHEGREKFKCTVLDCGLTFRKHATLQKHTMTVHKGGRPFVCELLDHSGTICGAGFNTEGQMKSHAGRVHGTKTFLCTICASKEEASHKTASAGEANATFSTHADLQAHIQNEHPPTCVECGLKCTSKSALKSHVEVIHGGLELDERRTHVCPKPDCGRAFTKKGNLNAHIQISHAGKKFVCGAIDPKTLNDVEGWDGSNACGAGSSSKRNLERHVRTMHLGLESLDKSEKKEKSKASGTTLRKNSVSALTRLTGAGYDSETGRHVICIVQGCNHRFLREYDLDIHLYSRHGFSDLGIQHMLRETKLCSRPTLQGPPNLATDQDLEAEMGFDMQFRSDATIEGTKELLDAGALENGHFWLGGERPQMVKLGDKWLEDEMDMRQLADEDYDPERNRKSEGHAAQDVDMIDPSLK</sequence>
<evidence type="ECO:0000256" key="3">
    <source>
        <dbReference type="ARBA" id="ARBA00022771"/>
    </source>
</evidence>
<evidence type="ECO:0000256" key="6">
    <source>
        <dbReference type="ARBA" id="ARBA00023163"/>
    </source>
</evidence>
<evidence type="ECO:0000256" key="4">
    <source>
        <dbReference type="ARBA" id="ARBA00022833"/>
    </source>
</evidence>
<feature type="domain" description="C2H2-type" evidence="10">
    <location>
        <begin position="152"/>
        <end position="181"/>
    </location>
</feature>
<feature type="domain" description="C2H2-type" evidence="10">
    <location>
        <begin position="182"/>
        <end position="212"/>
    </location>
</feature>
<keyword evidence="6" id="KW-0804">Transcription</keyword>
<dbReference type="SMART" id="SM00355">
    <property type="entry name" value="ZnF_C2H2"/>
    <property type="match status" value="10"/>
</dbReference>
<evidence type="ECO:0000313" key="11">
    <source>
        <dbReference type="EMBL" id="KAL2037369.1"/>
    </source>
</evidence>
<feature type="compositionally biased region" description="Basic and acidic residues" evidence="9">
    <location>
        <begin position="555"/>
        <end position="576"/>
    </location>
</feature>
<evidence type="ECO:0000256" key="8">
    <source>
        <dbReference type="PROSITE-ProRule" id="PRU00042"/>
    </source>
</evidence>
<dbReference type="Gene3D" id="3.30.160.60">
    <property type="entry name" value="Classic Zinc Finger"/>
    <property type="match status" value="6"/>
</dbReference>
<name>A0ABR3ZXW1_9LECA</name>
<evidence type="ECO:0000256" key="9">
    <source>
        <dbReference type="SAM" id="MobiDB-lite"/>
    </source>
</evidence>
<dbReference type="EMBL" id="JBEFKJ010000041">
    <property type="protein sequence ID" value="KAL2037369.1"/>
    <property type="molecule type" value="Genomic_DNA"/>
</dbReference>
<accession>A0ABR3ZXW1</accession>
<dbReference type="PANTHER" id="PTHR46179:SF13">
    <property type="entry name" value="C2H2-TYPE DOMAIN-CONTAINING PROTEIN"/>
    <property type="match status" value="1"/>
</dbReference>
<dbReference type="InterPro" id="IPR036236">
    <property type="entry name" value="Znf_C2H2_sf"/>
</dbReference>
<dbReference type="Proteomes" id="UP001590950">
    <property type="component" value="Unassembled WGS sequence"/>
</dbReference>
<evidence type="ECO:0000256" key="7">
    <source>
        <dbReference type="ARBA" id="ARBA00023242"/>
    </source>
</evidence>
<evidence type="ECO:0000313" key="12">
    <source>
        <dbReference type="Proteomes" id="UP001590950"/>
    </source>
</evidence>
<evidence type="ECO:0000256" key="2">
    <source>
        <dbReference type="ARBA" id="ARBA00022723"/>
    </source>
</evidence>
<dbReference type="InterPro" id="IPR051061">
    <property type="entry name" value="Zinc_finger_trans_reg"/>
</dbReference>
<dbReference type="PROSITE" id="PS50157">
    <property type="entry name" value="ZINC_FINGER_C2H2_2"/>
    <property type="match status" value="5"/>
</dbReference>
<organism evidence="11 12">
    <name type="scientific">Stereocaulon virgatum</name>
    <dbReference type="NCBI Taxonomy" id="373712"/>
    <lineage>
        <taxon>Eukaryota</taxon>
        <taxon>Fungi</taxon>
        <taxon>Dikarya</taxon>
        <taxon>Ascomycota</taxon>
        <taxon>Pezizomycotina</taxon>
        <taxon>Lecanoromycetes</taxon>
        <taxon>OSLEUM clade</taxon>
        <taxon>Lecanoromycetidae</taxon>
        <taxon>Lecanorales</taxon>
        <taxon>Lecanorineae</taxon>
        <taxon>Stereocaulaceae</taxon>
        <taxon>Stereocaulon</taxon>
    </lineage>
</organism>
<keyword evidence="5" id="KW-0805">Transcription regulation</keyword>
<reference evidence="11 12" key="1">
    <citation type="submission" date="2024-09" db="EMBL/GenBank/DDBJ databases">
        <title>Rethinking Asexuality: The Enigmatic Case of Functional Sexual Genes in Lepraria (Stereocaulaceae).</title>
        <authorList>
            <person name="Doellman M."/>
            <person name="Sun Y."/>
            <person name="Barcenas-Pena A."/>
            <person name="Lumbsch H.T."/>
            <person name="Grewe F."/>
        </authorList>
    </citation>
    <scope>NUCLEOTIDE SEQUENCE [LARGE SCALE GENOMIC DNA]</scope>
    <source>
        <strain evidence="11 12">Mercado 3170</strain>
    </source>
</reference>
<feature type="domain" description="C2H2-type" evidence="10">
    <location>
        <begin position="121"/>
        <end position="151"/>
    </location>
</feature>
<comment type="subcellular location">
    <subcellularLocation>
        <location evidence="1">Nucleus</location>
    </subcellularLocation>
</comment>
<feature type="compositionally biased region" description="Acidic residues" evidence="9">
    <location>
        <begin position="48"/>
        <end position="62"/>
    </location>
</feature>
<feature type="domain" description="C2H2-type" evidence="10">
    <location>
        <begin position="91"/>
        <end position="120"/>
    </location>
</feature>
<feature type="domain" description="C2H2-type" evidence="10">
    <location>
        <begin position="323"/>
        <end position="353"/>
    </location>
</feature>
<dbReference type="InterPro" id="IPR013087">
    <property type="entry name" value="Znf_C2H2_type"/>
</dbReference>
<evidence type="ECO:0000259" key="10">
    <source>
        <dbReference type="PROSITE" id="PS50157"/>
    </source>
</evidence>
<keyword evidence="12" id="KW-1185">Reference proteome</keyword>
<keyword evidence="3 8" id="KW-0863">Zinc-finger</keyword>
<dbReference type="PANTHER" id="PTHR46179">
    <property type="entry name" value="ZINC FINGER PROTEIN"/>
    <property type="match status" value="1"/>
</dbReference>
<keyword evidence="4" id="KW-0862">Zinc</keyword>
<comment type="caution">
    <text evidence="11">The sequence shown here is derived from an EMBL/GenBank/DDBJ whole genome shotgun (WGS) entry which is preliminary data.</text>
</comment>
<proteinExistence type="predicted"/>
<protein>
    <recommendedName>
        <fullName evidence="10">C2H2-type domain-containing protein</fullName>
    </recommendedName>
</protein>
<feature type="region of interest" description="Disordered" evidence="9">
    <location>
        <begin position="555"/>
        <end position="586"/>
    </location>
</feature>
<feature type="compositionally biased region" description="Polar residues" evidence="9">
    <location>
        <begin position="67"/>
        <end position="79"/>
    </location>
</feature>
<evidence type="ECO:0000256" key="1">
    <source>
        <dbReference type="ARBA" id="ARBA00004123"/>
    </source>
</evidence>
<dbReference type="PROSITE" id="PS00028">
    <property type="entry name" value="ZINC_FINGER_C2H2_1"/>
    <property type="match status" value="5"/>
</dbReference>